<evidence type="ECO:0000256" key="1">
    <source>
        <dbReference type="PROSITE-ProRule" id="PRU00339"/>
    </source>
</evidence>
<dbReference type="InterPro" id="IPR011990">
    <property type="entry name" value="TPR-like_helical_dom_sf"/>
</dbReference>
<feature type="repeat" description="TPR" evidence="1">
    <location>
        <begin position="182"/>
        <end position="215"/>
    </location>
</feature>
<dbReference type="OrthoDB" id="739506at2"/>
<dbReference type="RefSeq" id="WP_127802066.1">
    <property type="nucleotide sequence ID" value="NZ_SACY01000001.1"/>
</dbReference>
<organism evidence="4 5">
    <name type="scientific">Sandaracinomonas limnophila</name>
    <dbReference type="NCBI Taxonomy" id="1862386"/>
    <lineage>
        <taxon>Bacteria</taxon>
        <taxon>Pseudomonadati</taxon>
        <taxon>Bacteroidota</taxon>
        <taxon>Cytophagia</taxon>
        <taxon>Cytophagales</taxon>
        <taxon>Flectobacillaceae</taxon>
        <taxon>Sandaracinomonas</taxon>
    </lineage>
</organism>
<feature type="coiled-coil region" evidence="2">
    <location>
        <begin position="17"/>
        <end position="44"/>
    </location>
</feature>
<dbReference type="SUPFAM" id="SSF48452">
    <property type="entry name" value="TPR-like"/>
    <property type="match status" value="1"/>
</dbReference>
<proteinExistence type="predicted"/>
<comment type="caution">
    <text evidence="4">The sequence shown here is derived from an EMBL/GenBank/DDBJ whole genome shotgun (WGS) entry which is preliminary data.</text>
</comment>
<evidence type="ECO:0000256" key="2">
    <source>
        <dbReference type="SAM" id="Coils"/>
    </source>
</evidence>
<keyword evidence="5" id="KW-1185">Reference proteome</keyword>
<reference evidence="4 5" key="1">
    <citation type="submission" date="2019-01" db="EMBL/GenBank/DDBJ databases">
        <authorList>
            <person name="Chen W.-M."/>
        </authorList>
    </citation>
    <scope>NUCLEOTIDE SEQUENCE [LARGE SCALE GENOMIC DNA]</scope>
    <source>
        <strain evidence="4 5">FSY-15</strain>
    </source>
</reference>
<dbReference type="AlphaFoldDB" id="A0A437PW85"/>
<dbReference type="Pfam" id="PF13181">
    <property type="entry name" value="TPR_8"/>
    <property type="match status" value="1"/>
</dbReference>
<keyword evidence="3" id="KW-0732">Signal</keyword>
<dbReference type="PROSITE" id="PS50005">
    <property type="entry name" value="TPR"/>
    <property type="match status" value="2"/>
</dbReference>
<evidence type="ECO:0000256" key="3">
    <source>
        <dbReference type="SAM" id="SignalP"/>
    </source>
</evidence>
<name>A0A437PW85_9BACT</name>
<dbReference type="Proteomes" id="UP000282832">
    <property type="component" value="Unassembled WGS sequence"/>
</dbReference>
<dbReference type="SMART" id="SM00028">
    <property type="entry name" value="TPR"/>
    <property type="match status" value="3"/>
</dbReference>
<accession>A0A437PW85</accession>
<keyword evidence="1" id="KW-0802">TPR repeat</keyword>
<dbReference type="InterPro" id="IPR019734">
    <property type="entry name" value="TPR_rpt"/>
</dbReference>
<evidence type="ECO:0000313" key="4">
    <source>
        <dbReference type="EMBL" id="RVU26513.1"/>
    </source>
</evidence>
<evidence type="ECO:0008006" key="6">
    <source>
        <dbReference type="Google" id="ProtNLM"/>
    </source>
</evidence>
<keyword evidence="2" id="KW-0175">Coiled coil</keyword>
<gene>
    <name evidence="4" type="ORF">EOJ36_00515</name>
</gene>
<feature type="signal peptide" evidence="3">
    <location>
        <begin position="1"/>
        <end position="20"/>
    </location>
</feature>
<evidence type="ECO:0000313" key="5">
    <source>
        <dbReference type="Proteomes" id="UP000282832"/>
    </source>
</evidence>
<feature type="repeat" description="TPR" evidence="1">
    <location>
        <begin position="114"/>
        <end position="147"/>
    </location>
</feature>
<dbReference type="EMBL" id="SACY01000001">
    <property type="protein sequence ID" value="RVU26513.1"/>
    <property type="molecule type" value="Genomic_DNA"/>
</dbReference>
<sequence length="472" mass="52846">MKKLVLTIVSVACFANLATAQVDKAALEARKKELSEGLKKAEAEVKGAPTKPKSHLNYAIALLDVASYPDSTLAGLDIEAPFKALDAISELNKLDAKGSLKKDVAKLYDEKKVYQAFMNIGVLKYQGKDYKTSFRFMSKASEVSPKDTIAAMYTGVVAQLSNNDKAAGDAYEKYVDLGGKDMAILYGLSQIYKNAKNEEKALAVIDKGISLYPDNKDLRNEKFNLLISFNRIDQAIETLEKQPNKDAATYSNLGLLFENKMSGFKDQANKIAEKSSKIGEFQKRIDSQKGQIDAFTDEVKRLKNKLKTTPPKQKASIQQQITLNEADIKEKTKILEGYVADKANAEKTVGDPAANAAQLAELQVKIKEIREKVPAYYENALKLDPTYYDALYQLGALNYNDAAEIKRVVNSMDMETFKKEGKSYEDKIAAKYKEALPYFEKAFEVKKDEDLKEIMKQIYREIKDEAKLQKLN</sequence>
<dbReference type="Gene3D" id="1.25.40.10">
    <property type="entry name" value="Tetratricopeptide repeat domain"/>
    <property type="match status" value="2"/>
</dbReference>
<feature type="chain" id="PRO_5019197687" description="Tetratricopeptide repeat protein" evidence="3">
    <location>
        <begin position="21"/>
        <end position="472"/>
    </location>
</feature>
<protein>
    <recommendedName>
        <fullName evidence="6">Tetratricopeptide repeat protein</fullName>
    </recommendedName>
</protein>